<keyword evidence="7 13" id="KW-1133">Transmembrane helix</keyword>
<dbReference type="Proteomes" id="UP000005695">
    <property type="component" value="Unassembled WGS sequence"/>
</dbReference>
<protein>
    <recommendedName>
        <fullName evidence="12">Cardiolipin synthase</fullName>
        <ecNumber evidence="12">2.7.8.-</ecNumber>
    </recommendedName>
</protein>
<feature type="transmembrane region" description="Helical" evidence="13">
    <location>
        <begin position="31"/>
        <end position="53"/>
    </location>
</feature>
<dbReference type="NCBIfam" id="TIGR04265">
    <property type="entry name" value="bac_cardiolipin"/>
    <property type="match status" value="1"/>
</dbReference>
<reference evidence="15" key="1">
    <citation type="submission" date="2006-05" db="EMBL/GenBank/DDBJ databases">
        <title>Annotation of the draft genome assembly of Desulfuromonas acetoxidans DSM 684.</title>
        <authorList>
            <consortium name="US DOE Joint Genome Institute (JGI-ORNL)"/>
            <person name="Larimer F."/>
            <person name="Land M."/>
            <person name="Hauser L."/>
        </authorList>
    </citation>
    <scope>NUCLEOTIDE SEQUENCE [LARGE SCALE GENOMIC DNA]</scope>
    <source>
        <strain evidence="15">DSM 684</strain>
    </source>
</reference>
<evidence type="ECO:0000256" key="6">
    <source>
        <dbReference type="ARBA" id="ARBA00022737"/>
    </source>
</evidence>
<evidence type="ECO:0000256" key="9">
    <source>
        <dbReference type="ARBA" id="ARBA00023136"/>
    </source>
</evidence>
<dbReference type="PANTHER" id="PTHR21248:SF22">
    <property type="entry name" value="PHOSPHOLIPASE D"/>
    <property type="match status" value="1"/>
</dbReference>
<keyword evidence="3" id="KW-0444">Lipid biosynthesis</keyword>
<evidence type="ECO:0000256" key="13">
    <source>
        <dbReference type="SAM" id="Phobius"/>
    </source>
</evidence>
<dbReference type="Pfam" id="PF13091">
    <property type="entry name" value="PLDc_2"/>
    <property type="match status" value="2"/>
</dbReference>
<dbReference type="EMBL" id="AAEW02000009">
    <property type="protein sequence ID" value="EAT15682.1"/>
    <property type="molecule type" value="Genomic_DNA"/>
</dbReference>
<keyword evidence="6" id="KW-0677">Repeat</keyword>
<keyword evidence="16" id="KW-1185">Reference proteome</keyword>
<comment type="caution">
    <text evidence="15">The sequence shown here is derived from an EMBL/GenBank/DDBJ whole genome shotgun (WGS) entry which is preliminary data.</text>
</comment>
<feature type="domain" description="PLD phosphodiesterase" evidence="14">
    <location>
        <begin position="398"/>
        <end position="420"/>
    </location>
</feature>
<keyword evidence="8" id="KW-0443">Lipid metabolism</keyword>
<name>Q1JZ85_DESA6</name>
<keyword evidence="9 13" id="KW-0472">Membrane</keyword>
<accession>Q1JZ85</accession>
<dbReference type="SMART" id="SM00155">
    <property type="entry name" value="PLDc"/>
    <property type="match status" value="2"/>
</dbReference>
<dbReference type="CDD" id="cd09157">
    <property type="entry name" value="PLDc_CLS_unchar2_1"/>
    <property type="match status" value="1"/>
</dbReference>
<feature type="transmembrane region" description="Helical" evidence="13">
    <location>
        <begin position="6"/>
        <end position="24"/>
    </location>
</feature>
<dbReference type="EC" id="2.7.8.-" evidence="12"/>
<reference evidence="15" key="2">
    <citation type="submission" date="2006-05" db="EMBL/GenBank/DDBJ databases">
        <title>Sequencing of the draft genome and assembly of Desulfuromonas acetoxidans DSM 684.</title>
        <authorList>
            <consortium name="US DOE Joint Genome Institute (JGI-PGF)"/>
            <person name="Copeland A."/>
            <person name="Lucas S."/>
            <person name="Lapidus A."/>
            <person name="Barry K."/>
            <person name="Detter J.C."/>
            <person name="Glavina del Rio T."/>
            <person name="Hammon N."/>
            <person name="Israni S."/>
            <person name="Dalin E."/>
            <person name="Tice H."/>
            <person name="Bruce D."/>
            <person name="Pitluck S."/>
            <person name="Richardson P."/>
        </authorList>
    </citation>
    <scope>NUCLEOTIDE SEQUENCE [LARGE SCALE GENOMIC DNA]</scope>
    <source>
        <strain evidence="15">DSM 684</strain>
    </source>
</reference>
<dbReference type="InterPro" id="IPR022924">
    <property type="entry name" value="Cardiolipin_synthase"/>
</dbReference>
<evidence type="ECO:0000256" key="10">
    <source>
        <dbReference type="ARBA" id="ARBA00023209"/>
    </source>
</evidence>
<dbReference type="PROSITE" id="PS50035">
    <property type="entry name" value="PLD"/>
    <property type="match status" value="2"/>
</dbReference>
<dbReference type="GO" id="GO:0005886">
    <property type="term" value="C:plasma membrane"/>
    <property type="evidence" value="ECO:0007669"/>
    <property type="project" value="UniProtKB-SubCell"/>
</dbReference>
<dbReference type="SUPFAM" id="SSF56024">
    <property type="entry name" value="Phospholipase D/nuclease"/>
    <property type="match status" value="2"/>
</dbReference>
<dbReference type="InterPro" id="IPR025202">
    <property type="entry name" value="PLD-like_dom"/>
</dbReference>
<organism evidence="15 16">
    <name type="scientific">Desulfuromonas acetoxidans (strain DSM 684 / 11070)</name>
    <dbReference type="NCBI Taxonomy" id="281689"/>
    <lineage>
        <taxon>Bacteria</taxon>
        <taxon>Pseudomonadati</taxon>
        <taxon>Thermodesulfobacteriota</taxon>
        <taxon>Desulfuromonadia</taxon>
        <taxon>Desulfuromonadales</taxon>
        <taxon>Desulfuromonadaceae</taxon>
        <taxon>Desulfuromonas</taxon>
    </lineage>
</organism>
<evidence type="ECO:0000256" key="12">
    <source>
        <dbReference type="NCBIfam" id="TIGR04265"/>
    </source>
</evidence>
<keyword evidence="5 13" id="KW-0812">Transmembrane</keyword>
<evidence type="ECO:0000256" key="2">
    <source>
        <dbReference type="ARBA" id="ARBA00022475"/>
    </source>
</evidence>
<dbReference type="InterPro" id="IPR027379">
    <property type="entry name" value="CLS_N"/>
</dbReference>
<dbReference type="GO" id="GO:0032049">
    <property type="term" value="P:cardiolipin biosynthetic process"/>
    <property type="evidence" value="ECO:0007669"/>
    <property type="project" value="UniProtKB-UniRule"/>
</dbReference>
<evidence type="ECO:0000256" key="11">
    <source>
        <dbReference type="ARBA" id="ARBA00023264"/>
    </source>
</evidence>
<keyword evidence="11" id="KW-1208">Phospholipid metabolism</keyword>
<proteinExistence type="predicted"/>
<evidence type="ECO:0000256" key="5">
    <source>
        <dbReference type="ARBA" id="ARBA00022692"/>
    </source>
</evidence>
<evidence type="ECO:0000259" key="14">
    <source>
        <dbReference type="PROSITE" id="PS50035"/>
    </source>
</evidence>
<dbReference type="InterPro" id="IPR001736">
    <property type="entry name" value="PLipase_D/transphosphatidylase"/>
</dbReference>
<dbReference type="RefSeq" id="WP_006000673.1">
    <property type="nucleotide sequence ID" value="NZ_AAEW02000009.1"/>
</dbReference>
<dbReference type="CDD" id="cd09163">
    <property type="entry name" value="PLDc_CLS_unchar2_2"/>
    <property type="match status" value="1"/>
</dbReference>
<keyword evidence="10" id="KW-0594">Phospholipid biosynthesis</keyword>
<keyword evidence="2" id="KW-1003">Cell membrane</keyword>
<dbReference type="Gene3D" id="3.30.870.10">
    <property type="entry name" value="Endonuclease Chain A"/>
    <property type="match status" value="2"/>
</dbReference>
<dbReference type="Pfam" id="PF13396">
    <property type="entry name" value="PLDc_N"/>
    <property type="match status" value="1"/>
</dbReference>
<gene>
    <name evidence="15" type="ORF">Dace_1544</name>
</gene>
<comment type="subcellular location">
    <subcellularLocation>
        <location evidence="1">Cell membrane</location>
        <topology evidence="1">Multi-pass membrane protein</topology>
    </subcellularLocation>
</comment>
<evidence type="ECO:0000256" key="1">
    <source>
        <dbReference type="ARBA" id="ARBA00004651"/>
    </source>
</evidence>
<feature type="domain" description="PLD phosphodiesterase" evidence="14">
    <location>
        <begin position="213"/>
        <end position="240"/>
    </location>
</feature>
<evidence type="ECO:0000256" key="3">
    <source>
        <dbReference type="ARBA" id="ARBA00022516"/>
    </source>
</evidence>
<evidence type="ECO:0000256" key="7">
    <source>
        <dbReference type="ARBA" id="ARBA00022989"/>
    </source>
</evidence>
<dbReference type="OrthoDB" id="9762009at2"/>
<evidence type="ECO:0000313" key="16">
    <source>
        <dbReference type="Proteomes" id="UP000005695"/>
    </source>
</evidence>
<evidence type="ECO:0000313" key="15">
    <source>
        <dbReference type="EMBL" id="EAT15682.1"/>
    </source>
</evidence>
<sequence>MNGFSVGIVIVNLLSFVVAVHALLNKRDPRAALAWIIVCLALPGVGVVLYWLMGVNRIRTRALRWQRRGEGIYVAEEEAPCEKSVVLRTPFHTQNYQLQRHLADAVTRRPLVGGNRVVPLYNGEQAYPVMLKSIRAAERSIDLSSYIFDTQFCGREFVQALIERAEAGVAVRVLVDGLGECYSWPRVHTLFDKTPVQVVRFLPLSLFRRGMHLNLRNHRKLLIVDGRVGFAGGMNISQRHLVQKKRHDVRPRERVVDIHFKVEGPVVRQMLEVFQEDWQFAGGRPFELDPTPPCLGGPDSLCRGISAGPNEDYEKLVWIVVGALNCARKRVSIMTPYFIPDRSMVTAMNSAALRGVNVEIVLPVRNNLPYVHWASRGAFWELLEYGVKIYYQPPPFAHSKLLLMDDHYALIGSANMDPRSQRLNFEFNLEVYDKSFNAEMRHHFDTTVAKSQAISLDEMDGRPVWQKMRDNFFRLFTPFL</sequence>
<dbReference type="GO" id="GO:0008808">
    <property type="term" value="F:cardiolipin synthase activity"/>
    <property type="evidence" value="ECO:0007669"/>
    <property type="project" value="UniProtKB-UniRule"/>
</dbReference>
<dbReference type="AlphaFoldDB" id="Q1JZ85"/>
<evidence type="ECO:0000256" key="4">
    <source>
        <dbReference type="ARBA" id="ARBA00022679"/>
    </source>
</evidence>
<evidence type="ECO:0000256" key="8">
    <source>
        <dbReference type="ARBA" id="ARBA00023098"/>
    </source>
</evidence>
<dbReference type="PANTHER" id="PTHR21248">
    <property type="entry name" value="CARDIOLIPIN SYNTHASE"/>
    <property type="match status" value="1"/>
</dbReference>
<keyword evidence="4" id="KW-0808">Transferase</keyword>